<dbReference type="InterPro" id="IPR001254">
    <property type="entry name" value="Trypsin_dom"/>
</dbReference>
<sequence length="481" mass="48131">MRHVRQRTHRLVRLAAACGLVCGAVMVSTAMASESSGRTTAAPAGDSAASNPPDASALGARMVTRLGTSRTAGSWIGSDGRPVVAVTDAEAAAEVQRAGARAKVVAHSMDRLRQATETLGAAPRVPGSAWALDYASNKVVVHADSTVSAADWSRLSGIARGIGGYVEMERTGGAFTTRVNGAAPIFAGNGRCSAGFNVTDGRGDFVLTAGHCGPVGTTWFQDGQGTAQLGTTVAGSFPGSDFSLVRYENAGSGTRGGPGVVDIGGGRAVRIVGAADPVVGQQVFRSGSTTGLHSGRVTAVNATVNYPEGTVTGLIETDVCAEPGDSGGPLIAQGLALGVTSGGNGDCGSGGTTFFQPATKALDALGVKLTDPSTDPDTDPGTGAGDDDTAAARGEGEPPAGSAAVPPAVPESPGLTGPPGAQGAPGTAGGRPALTEMVNFRILAPGLAVIAVSLLVLLATHLIRTSQDRRRFRSSYSEMWG</sequence>
<evidence type="ECO:0000259" key="12">
    <source>
        <dbReference type="Pfam" id="PF02983"/>
    </source>
</evidence>
<dbReference type="GO" id="GO:0006508">
    <property type="term" value="P:proteolysis"/>
    <property type="evidence" value="ECO:0007669"/>
    <property type="project" value="UniProtKB-KW"/>
</dbReference>
<keyword evidence="9" id="KW-0812">Transmembrane</keyword>
<accession>A0A177HR39</accession>
<dbReference type="InterPro" id="IPR001316">
    <property type="entry name" value="Pept_S1A_streptogrisin"/>
</dbReference>
<feature type="transmembrane region" description="Helical" evidence="9">
    <location>
        <begin position="442"/>
        <end position="463"/>
    </location>
</feature>
<dbReference type="PROSITE" id="PS00135">
    <property type="entry name" value="TRYPSIN_SER"/>
    <property type="match status" value="1"/>
</dbReference>
<evidence type="ECO:0000256" key="1">
    <source>
        <dbReference type="ARBA" id="ARBA00007664"/>
    </source>
</evidence>
<feature type="compositionally biased region" description="Low complexity" evidence="8">
    <location>
        <begin position="370"/>
        <end position="381"/>
    </location>
</feature>
<evidence type="ECO:0000256" key="9">
    <source>
        <dbReference type="SAM" id="Phobius"/>
    </source>
</evidence>
<feature type="chain" id="PRO_5008063165" evidence="10">
    <location>
        <begin position="33"/>
        <end position="481"/>
    </location>
</feature>
<dbReference type="InterPro" id="IPR033116">
    <property type="entry name" value="TRYPSIN_SER"/>
</dbReference>
<feature type="compositionally biased region" description="Low complexity" evidence="8">
    <location>
        <begin position="41"/>
        <end position="56"/>
    </location>
</feature>
<dbReference type="InterPro" id="IPR004236">
    <property type="entry name" value="Pept_S1_alpha_lytic"/>
</dbReference>
<dbReference type="STRING" id="1716141.STSP_31490"/>
<comment type="similarity">
    <text evidence="1">Belongs to the peptidase S1 family.</text>
</comment>
<evidence type="ECO:0000256" key="8">
    <source>
        <dbReference type="SAM" id="MobiDB-lite"/>
    </source>
</evidence>
<feature type="region of interest" description="Disordered" evidence="8">
    <location>
        <begin position="368"/>
        <end position="430"/>
    </location>
</feature>
<name>A0A177HR39_9ACTN</name>
<evidence type="ECO:0000256" key="10">
    <source>
        <dbReference type="SAM" id="SignalP"/>
    </source>
</evidence>
<dbReference type="OrthoDB" id="8781117at2"/>
<dbReference type="EC" id="3.4.21.-" evidence="13"/>
<keyword evidence="9" id="KW-0472">Membrane</keyword>
<evidence type="ECO:0000256" key="3">
    <source>
        <dbReference type="ARBA" id="ARBA00022729"/>
    </source>
</evidence>
<dbReference type="EMBL" id="LOHS01000076">
    <property type="protein sequence ID" value="OAH13471.1"/>
    <property type="molecule type" value="Genomic_DNA"/>
</dbReference>
<evidence type="ECO:0000256" key="6">
    <source>
        <dbReference type="ARBA" id="ARBA00023145"/>
    </source>
</evidence>
<keyword evidence="9" id="KW-1133">Transmembrane helix</keyword>
<feature type="region of interest" description="Disordered" evidence="8">
    <location>
        <begin position="37"/>
        <end position="56"/>
    </location>
</feature>
<organism evidence="13 14">
    <name type="scientific">Streptomyces jeddahensis</name>
    <dbReference type="NCBI Taxonomy" id="1716141"/>
    <lineage>
        <taxon>Bacteria</taxon>
        <taxon>Bacillati</taxon>
        <taxon>Actinomycetota</taxon>
        <taxon>Actinomycetes</taxon>
        <taxon>Kitasatosporales</taxon>
        <taxon>Streptomycetaceae</taxon>
        <taxon>Streptomyces</taxon>
    </lineage>
</organism>
<dbReference type="InterPro" id="IPR018114">
    <property type="entry name" value="TRYPSIN_HIS"/>
</dbReference>
<dbReference type="RefSeq" id="WP_067277551.1">
    <property type="nucleotide sequence ID" value="NZ_LOHS01000076.1"/>
</dbReference>
<dbReference type="InterPro" id="IPR009003">
    <property type="entry name" value="Peptidase_S1_PA"/>
</dbReference>
<keyword evidence="14" id="KW-1185">Reference proteome</keyword>
<proteinExistence type="inferred from homology"/>
<keyword evidence="7" id="KW-1015">Disulfide bond</keyword>
<dbReference type="PATRIC" id="fig|1716141.3.peg.3309"/>
<dbReference type="InterPro" id="IPR043504">
    <property type="entry name" value="Peptidase_S1_PA_chymotrypsin"/>
</dbReference>
<keyword evidence="2" id="KW-0645">Protease</keyword>
<dbReference type="SUPFAM" id="SSF50494">
    <property type="entry name" value="Trypsin-like serine proteases"/>
    <property type="match status" value="1"/>
</dbReference>
<evidence type="ECO:0000256" key="5">
    <source>
        <dbReference type="ARBA" id="ARBA00022825"/>
    </source>
</evidence>
<evidence type="ECO:0000313" key="14">
    <source>
        <dbReference type="Proteomes" id="UP000077381"/>
    </source>
</evidence>
<evidence type="ECO:0000256" key="4">
    <source>
        <dbReference type="ARBA" id="ARBA00022801"/>
    </source>
</evidence>
<dbReference type="PROSITE" id="PS00134">
    <property type="entry name" value="TRYPSIN_HIS"/>
    <property type="match status" value="1"/>
</dbReference>
<dbReference type="Proteomes" id="UP000077381">
    <property type="component" value="Unassembled WGS sequence"/>
</dbReference>
<evidence type="ECO:0000256" key="2">
    <source>
        <dbReference type="ARBA" id="ARBA00022670"/>
    </source>
</evidence>
<evidence type="ECO:0000259" key="11">
    <source>
        <dbReference type="Pfam" id="PF00089"/>
    </source>
</evidence>
<feature type="compositionally biased region" description="Low complexity" evidence="8">
    <location>
        <begin position="391"/>
        <end position="430"/>
    </location>
</feature>
<protein>
    <submittedName>
        <fullName evidence="13">Streptogrisin-D</fullName>
        <ecNumber evidence="13">3.4.21.-</ecNumber>
    </submittedName>
</protein>
<gene>
    <name evidence="13" type="primary">sprD_1</name>
    <name evidence="13" type="ORF">STSP_31490</name>
</gene>
<dbReference type="GO" id="GO:0005576">
    <property type="term" value="C:extracellular region"/>
    <property type="evidence" value="ECO:0007669"/>
    <property type="project" value="InterPro"/>
</dbReference>
<feature type="domain" description="Peptidase S1" evidence="11">
    <location>
        <begin position="202"/>
        <end position="363"/>
    </location>
</feature>
<feature type="signal peptide" evidence="10">
    <location>
        <begin position="1"/>
        <end position="32"/>
    </location>
</feature>
<reference evidence="13 14" key="1">
    <citation type="submission" date="2015-12" db="EMBL/GenBank/DDBJ databases">
        <title>Genome sequence of Streptomyces sp. G25.</title>
        <authorList>
            <person name="Poehlein A."/>
            <person name="Roettig A."/>
            <person name="Hiessl S."/>
            <person name="Hauschild P."/>
            <person name="Schauer J."/>
            <person name="Madkour M.H."/>
            <person name="Al-Ansari A.M."/>
            <person name="Almakishah N.H."/>
            <person name="Steinbuechel A."/>
            <person name="Daniel R."/>
        </authorList>
    </citation>
    <scope>NUCLEOTIDE SEQUENCE [LARGE SCALE GENOMIC DNA]</scope>
    <source>
        <strain evidence="14">G25(2015)</strain>
    </source>
</reference>
<dbReference type="Gene3D" id="2.40.10.10">
    <property type="entry name" value="Trypsin-like serine proteases"/>
    <property type="match status" value="2"/>
</dbReference>
<dbReference type="Pfam" id="PF02983">
    <property type="entry name" value="Pro_Al_protease"/>
    <property type="match status" value="1"/>
</dbReference>
<keyword evidence="6" id="KW-0865">Zymogen</keyword>
<dbReference type="PRINTS" id="PR00861">
    <property type="entry name" value="ALYTICPTASE"/>
</dbReference>
<keyword evidence="3 10" id="KW-0732">Signal</keyword>
<dbReference type="GO" id="GO:0004252">
    <property type="term" value="F:serine-type endopeptidase activity"/>
    <property type="evidence" value="ECO:0007669"/>
    <property type="project" value="InterPro"/>
</dbReference>
<dbReference type="AlphaFoldDB" id="A0A177HR39"/>
<dbReference type="Pfam" id="PF00089">
    <property type="entry name" value="Trypsin"/>
    <property type="match status" value="1"/>
</dbReference>
<keyword evidence="4 13" id="KW-0378">Hydrolase</keyword>
<evidence type="ECO:0000313" key="13">
    <source>
        <dbReference type="EMBL" id="OAH13471.1"/>
    </source>
</evidence>
<dbReference type="CDD" id="cd21112">
    <property type="entry name" value="alphaLP-like"/>
    <property type="match status" value="1"/>
</dbReference>
<evidence type="ECO:0000256" key="7">
    <source>
        <dbReference type="ARBA" id="ARBA00023157"/>
    </source>
</evidence>
<comment type="caution">
    <text evidence="13">The sequence shown here is derived from an EMBL/GenBank/DDBJ whole genome shotgun (WGS) entry which is preliminary data.</text>
</comment>
<keyword evidence="5" id="KW-0720">Serine protease</keyword>
<feature type="domain" description="Peptidase S1A alpha-lytic prodomain" evidence="12">
    <location>
        <begin position="107"/>
        <end position="156"/>
    </location>
</feature>